<dbReference type="GO" id="GO:0045259">
    <property type="term" value="C:proton-transporting ATP synthase complex"/>
    <property type="evidence" value="ECO:0007669"/>
    <property type="project" value="UniProtKB-KW"/>
</dbReference>
<dbReference type="EMBL" id="AAEW02000004">
    <property type="protein sequence ID" value="EAT16504.1"/>
    <property type="molecule type" value="Genomic_DNA"/>
</dbReference>
<reference evidence="15" key="2">
    <citation type="submission" date="2006-05" db="EMBL/GenBank/DDBJ databases">
        <title>Sequencing of the draft genome and assembly of Desulfuromonas acetoxidans DSM 684.</title>
        <authorList>
            <consortium name="US DOE Joint Genome Institute (JGI-PGF)"/>
            <person name="Copeland A."/>
            <person name="Lucas S."/>
            <person name="Lapidus A."/>
            <person name="Barry K."/>
            <person name="Detter J.C."/>
            <person name="Glavina del Rio T."/>
            <person name="Hammon N."/>
            <person name="Israni S."/>
            <person name="Dalin E."/>
            <person name="Tice H."/>
            <person name="Bruce D."/>
            <person name="Pitluck S."/>
            <person name="Richardson P."/>
        </authorList>
    </citation>
    <scope>NUCLEOTIDE SEQUENCE [LARGE SCALE GENOMIC DNA]</scope>
    <source>
        <strain evidence="15">DSM 684</strain>
    </source>
</reference>
<evidence type="ECO:0000256" key="9">
    <source>
        <dbReference type="ARBA" id="ARBA00023310"/>
    </source>
</evidence>
<dbReference type="InterPro" id="IPR050059">
    <property type="entry name" value="ATP_synthase_B_chain"/>
</dbReference>
<keyword evidence="9 13" id="KW-0066">ATP synthesis</keyword>
<dbReference type="AlphaFoldDB" id="Q1K2D5"/>
<evidence type="ECO:0000256" key="10">
    <source>
        <dbReference type="ARBA" id="ARBA00025198"/>
    </source>
</evidence>
<comment type="function">
    <text evidence="11">Component of the F(0) channel, it forms part of the peripheral stalk, linking F(1) to F(0). The b'-subunit is a diverged and duplicated form of b found in plants and photosynthetic bacteria.</text>
</comment>
<evidence type="ECO:0000256" key="8">
    <source>
        <dbReference type="ARBA" id="ARBA00023136"/>
    </source>
</evidence>
<feature type="transmembrane region" description="Helical" evidence="13">
    <location>
        <begin position="6"/>
        <end position="27"/>
    </location>
</feature>
<proteinExistence type="inferred from homology"/>
<dbReference type="RefSeq" id="WP_005998478.1">
    <property type="nucleotide sequence ID" value="NZ_AAEW02000004.1"/>
</dbReference>
<reference evidence="15" key="1">
    <citation type="submission" date="2006-05" db="EMBL/GenBank/DDBJ databases">
        <title>Annotation of the draft genome assembly of Desulfuromonas acetoxidans DSM 684.</title>
        <authorList>
            <consortium name="US DOE Joint Genome Institute (JGI-ORNL)"/>
            <person name="Larimer F."/>
            <person name="Land M."/>
            <person name="Hauser L."/>
        </authorList>
    </citation>
    <scope>NUCLEOTIDE SEQUENCE [LARGE SCALE GENOMIC DNA]</scope>
    <source>
        <strain evidence="15">DSM 684</strain>
    </source>
</reference>
<dbReference type="GO" id="GO:0012505">
    <property type="term" value="C:endomembrane system"/>
    <property type="evidence" value="ECO:0007669"/>
    <property type="project" value="UniProtKB-SubCell"/>
</dbReference>
<comment type="caution">
    <text evidence="15">The sequence shown here is derived from an EMBL/GenBank/DDBJ whole genome shotgun (WGS) entry which is preliminary data.</text>
</comment>
<evidence type="ECO:0000256" key="2">
    <source>
        <dbReference type="ARBA" id="ARBA00022448"/>
    </source>
</evidence>
<keyword evidence="3 13" id="KW-0138">CF(0)</keyword>
<dbReference type="GO" id="GO:0005886">
    <property type="term" value="C:plasma membrane"/>
    <property type="evidence" value="ECO:0007669"/>
    <property type="project" value="UniProtKB-SubCell"/>
</dbReference>
<dbReference type="OrthoDB" id="466272at2"/>
<dbReference type="InterPro" id="IPR002146">
    <property type="entry name" value="ATP_synth_b/b'su_bac/chlpt"/>
</dbReference>
<evidence type="ECO:0000256" key="5">
    <source>
        <dbReference type="ARBA" id="ARBA00022781"/>
    </source>
</evidence>
<evidence type="ECO:0000313" key="15">
    <source>
        <dbReference type="EMBL" id="EAT16504.1"/>
    </source>
</evidence>
<dbReference type="Proteomes" id="UP000005695">
    <property type="component" value="Unassembled WGS sequence"/>
</dbReference>
<evidence type="ECO:0000256" key="13">
    <source>
        <dbReference type="HAMAP-Rule" id="MF_01398"/>
    </source>
</evidence>
<organism evidence="15 16">
    <name type="scientific">Desulfuromonas acetoxidans (strain DSM 684 / 11070)</name>
    <dbReference type="NCBI Taxonomy" id="281689"/>
    <lineage>
        <taxon>Bacteria</taxon>
        <taxon>Pseudomonadati</taxon>
        <taxon>Thermodesulfobacteriota</taxon>
        <taxon>Desulfuromonadia</taxon>
        <taxon>Desulfuromonadales</taxon>
        <taxon>Desulfuromonadaceae</taxon>
        <taxon>Desulfuromonas</taxon>
    </lineage>
</organism>
<protein>
    <recommendedName>
        <fullName evidence="13">ATP synthase subunit b</fullName>
    </recommendedName>
    <alternativeName>
        <fullName evidence="13">ATP synthase F(0) sector subunit b</fullName>
    </alternativeName>
    <alternativeName>
        <fullName evidence="13">ATPase subunit I</fullName>
    </alternativeName>
    <alternativeName>
        <fullName evidence="13">F-type ATPase subunit b</fullName>
        <shortName evidence="13">F-ATPase subunit b</shortName>
    </alternativeName>
</protein>
<evidence type="ECO:0000256" key="7">
    <source>
        <dbReference type="ARBA" id="ARBA00023065"/>
    </source>
</evidence>
<accession>Q1K2D5</accession>
<gene>
    <name evidence="13" type="primary">atpF</name>
    <name evidence="15" type="ORF">Dace_2599</name>
</gene>
<dbReference type="Pfam" id="PF00430">
    <property type="entry name" value="ATP-synt_B"/>
    <property type="match status" value="1"/>
</dbReference>
<keyword evidence="7 13" id="KW-0406">Ion transport</keyword>
<dbReference type="HAMAP" id="MF_01398">
    <property type="entry name" value="ATP_synth_b_bprime"/>
    <property type="match status" value="1"/>
</dbReference>
<evidence type="ECO:0000256" key="14">
    <source>
        <dbReference type="SAM" id="Coils"/>
    </source>
</evidence>
<keyword evidence="8 13" id="KW-0472">Membrane</keyword>
<keyword evidence="4 13" id="KW-0812">Transmembrane</keyword>
<comment type="subcellular location">
    <subcellularLocation>
        <location evidence="13">Cell membrane</location>
        <topology evidence="13">Single-pass membrane protein</topology>
    </subcellularLocation>
    <subcellularLocation>
        <location evidence="12">Endomembrane system</location>
        <topology evidence="12">Single-pass membrane protein</topology>
    </subcellularLocation>
</comment>
<keyword evidence="2 13" id="KW-0813">Transport</keyword>
<keyword evidence="6 13" id="KW-1133">Transmembrane helix</keyword>
<evidence type="ECO:0000256" key="6">
    <source>
        <dbReference type="ARBA" id="ARBA00022989"/>
    </source>
</evidence>
<keyword evidence="13" id="KW-1003">Cell membrane</keyword>
<dbReference type="GO" id="GO:0046961">
    <property type="term" value="F:proton-transporting ATPase activity, rotational mechanism"/>
    <property type="evidence" value="ECO:0007669"/>
    <property type="project" value="TreeGrafter"/>
</dbReference>
<feature type="coiled-coil region" evidence="14">
    <location>
        <begin position="31"/>
        <end position="86"/>
    </location>
</feature>
<keyword evidence="16" id="KW-1185">Reference proteome</keyword>
<keyword evidence="14" id="KW-0175">Coiled coil</keyword>
<dbReference type="GO" id="GO:0046933">
    <property type="term" value="F:proton-transporting ATP synthase activity, rotational mechanism"/>
    <property type="evidence" value="ECO:0007669"/>
    <property type="project" value="UniProtKB-UniRule"/>
</dbReference>
<dbReference type="PANTHER" id="PTHR33445:SF2">
    <property type="entry name" value="ATP SYNTHASE SUBUNIT B', CHLOROPLASTIC"/>
    <property type="match status" value="1"/>
</dbReference>
<evidence type="ECO:0000256" key="11">
    <source>
        <dbReference type="ARBA" id="ARBA00025614"/>
    </source>
</evidence>
<evidence type="ECO:0000313" key="16">
    <source>
        <dbReference type="Proteomes" id="UP000005695"/>
    </source>
</evidence>
<dbReference type="PANTHER" id="PTHR33445">
    <property type="entry name" value="ATP SYNTHASE SUBUNIT B', CHLOROPLASTIC"/>
    <property type="match status" value="1"/>
</dbReference>
<name>Q1K2D5_DESA6</name>
<evidence type="ECO:0000256" key="1">
    <source>
        <dbReference type="ARBA" id="ARBA00005513"/>
    </source>
</evidence>
<dbReference type="CDD" id="cd06503">
    <property type="entry name" value="ATP-synt_Fo_b"/>
    <property type="match status" value="1"/>
</dbReference>
<keyword evidence="5 13" id="KW-0375">Hydrogen ion transport</keyword>
<comment type="function">
    <text evidence="10 13">F(1)F(0) ATP synthase produces ATP from ADP in the presence of a proton or sodium gradient. F-type ATPases consist of two structural domains, F(1) containing the extramembraneous catalytic core and F(0) containing the membrane proton channel, linked together by a central stalk and a peripheral stalk. During catalysis, ATP synthesis in the catalytic domain of F(1) is coupled via a rotary mechanism of the central stalk subunits to proton translocation.</text>
</comment>
<evidence type="ECO:0000256" key="12">
    <source>
        <dbReference type="ARBA" id="ARBA00037847"/>
    </source>
</evidence>
<evidence type="ECO:0000256" key="4">
    <source>
        <dbReference type="ARBA" id="ARBA00022692"/>
    </source>
</evidence>
<comment type="similarity">
    <text evidence="1 13">Belongs to the ATPase B chain family.</text>
</comment>
<comment type="subunit">
    <text evidence="13">F-type ATPases have 2 components, F(1) - the catalytic core - and F(0) - the membrane proton channel. F(1) has five subunits: alpha(3), beta(3), gamma(1), delta(1), epsilon(1). F(0) has three main subunits: a(1), b(2) and c(10-14). The alpha and beta chains form an alternating ring which encloses part of the gamma chain. F(1) is attached to F(0) by a central stalk formed by the gamma and epsilon chains, while a peripheral stalk is formed by the delta and b chains.</text>
</comment>
<sequence>MLLDTFTIIAQLINFLILVWLLKRFLYKPLLDAIDKREQRLRDKQQEAEQREQQAQELQKQLIAQREELEQNRQQALDDIRTEAATLKQHLSEQVRRDVDNKRQVWHDQLCSEQEAESLRIHQRIENELLSSLQHMLEQLADRSLEQQSLRVFMDKLHHLDDTEKQELTTALASASKPPRLVTSAPLEDQEQQWISEQLHQALDCKNVVFETQADLLCGAELLTDGHKVSWTLASQLADLSDHLRQTHASSQPCDDNTEQDNE</sequence>
<evidence type="ECO:0000256" key="3">
    <source>
        <dbReference type="ARBA" id="ARBA00022547"/>
    </source>
</evidence>